<keyword evidence="3" id="KW-1185">Reference proteome</keyword>
<dbReference type="SUPFAM" id="SSF52266">
    <property type="entry name" value="SGNH hydrolase"/>
    <property type="match status" value="1"/>
</dbReference>
<protein>
    <submittedName>
        <fullName evidence="2">Lipolytic enzyme, G-D-S-L</fullName>
    </submittedName>
</protein>
<dbReference type="InterPro" id="IPR013830">
    <property type="entry name" value="SGNH_hydro"/>
</dbReference>
<proteinExistence type="predicted"/>
<dbReference type="RefSeq" id="WP_408640875.1">
    <property type="nucleotide sequence ID" value="NZ_RHPJ01000004.1"/>
</dbReference>
<dbReference type="EMBL" id="RHPJ01000004">
    <property type="protein sequence ID" value="TGO04038.1"/>
    <property type="molecule type" value="Genomic_DNA"/>
</dbReference>
<evidence type="ECO:0000313" key="3">
    <source>
        <dbReference type="Proteomes" id="UP000297318"/>
    </source>
</evidence>
<dbReference type="Pfam" id="PF13472">
    <property type="entry name" value="Lipase_GDSL_2"/>
    <property type="match status" value="1"/>
</dbReference>
<dbReference type="AlphaFoldDB" id="A0A4Z1DYW5"/>
<dbReference type="Proteomes" id="UP000297318">
    <property type="component" value="Unassembled WGS sequence"/>
</dbReference>
<gene>
    <name evidence="2" type="ORF">SERN_2629</name>
</gene>
<name>A0A4Z1DYW5_9MICO</name>
<organism evidence="2 3">
    <name type="scientific">Serinibacter arcticus</name>
    <dbReference type="NCBI Taxonomy" id="1655435"/>
    <lineage>
        <taxon>Bacteria</taxon>
        <taxon>Bacillati</taxon>
        <taxon>Actinomycetota</taxon>
        <taxon>Actinomycetes</taxon>
        <taxon>Micrococcales</taxon>
        <taxon>Beutenbergiaceae</taxon>
        <taxon>Serinibacter</taxon>
    </lineage>
</organism>
<accession>A0A4Z1DYW5</accession>
<dbReference type="InterPro" id="IPR036514">
    <property type="entry name" value="SGNH_hydro_sf"/>
</dbReference>
<comment type="caution">
    <text evidence="2">The sequence shown here is derived from an EMBL/GenBank/DDBJ whole genome shotgun (WGS) entry which is preliminary data.</text>
</comment>
<reference evidence="2 3" key="1">
    <citation type="submission" date="2018-11" db="EMBL/GenBank/DDBJ databases">
        <title>Complete genome sequencing of the Actinobacteria Serinibacter sp. K3-2.</title>
        <authorList>
            <person name="Rakitin A.L."/>
            <person name="Beletsky A.V."/>
            <person name="Mardanov A.V."/>
            <person name="Ravin N.V."/>
            <person name="Gromova A.S."/>
            <person name="Filippova S.N."/>
            <person name="Gal'Chenko V.F."/>
        </authorList>
    </citation>
    <scope>NUCLEOTIDE SEQUENCE [LARGE SCALE GENOMIC DNA]</scope>
    <source>
        <strain evidence="2 3">K3-2</strain>
    </source>
</reference>
<evidence type="ECO:0000259" key="1">
    <source>
        <dbReference type="Pfam" id="PF13472"/>
    </source>
</evidence>
<dbReference type="Gene3D" id="3.40.50.1110">
    <property type="entry name" value="SGNH hydrolase"/>
    <property type="match status" value="1"/>
</dbReference>
<sequence>MVDLTQDVRRLFVVGDELVAGFGDPRALGWVGRVVARSSPQQLLTFTLPVAGETTTALSARWEGEVARRRGNAEGALVIAPGAHDLVVGTSMARSRLNLANVLDKADALHLPAFVVGPPPRTDLPGDAQAALSTAFADVCLRRRVPYVETYQPLANHEQWLADLASTDGVHPAQAGHGLLAWLVLHHDWAGWIGTVVEEV</sequence>
<evidence type="ECO:0000313" key="2">
    <source>
        <dbReference type="EMBL" id="TGO04038.1"/>
    </source>
</evidence>
<feature type="domain" description="SGNH hydrolase-type esterase" evidence="1">
    <location>
        <begin position="13"/>
        <end position="178"/>
    </location>
</feature>